<name>A0ABD5NTG9_9EURY</name>
<feature type="domain" description="Bacterioopsin transcriptional activator GAF and HTH associated" evidence="4">
    <location>
        <begin position="3"/>
        <end position="140"/>
    </location>
</feature>
<reference evidence="5 6" key="1">
    <citation type="journal article" date="2019" name="Int. J. Syst. Evol. Microbiol.">
        <title>The Global Catalogue of Microorganisms (GCM) 10K type strain sequencing project: providing services to taxonomists for standard genome sequencing and annotation.</title>
        <authorList>
            <consortium name="The Broad Institute Genomics Platform"/>
            <consortium name="The Broad Institute Genome Sequencing Center for Infectious Disease"/>
            <person name="Wu L."/>
            <person name="Ma J."/>
        </authorList>
    </citation>
    <scope>NUCLEOTIDE SEQUENCE [LARGE SCALE GENOMIC DNA]</scope>
    <source>
        <strain evidence="5 6">IBRC-M 10256</strain>
    </source>
</reference>
<dbReference type="EMBL" id="JBHSAQ010000015">
    <property type="protein sequence ID" value="MFC3960055.1"/>
    <property type="molecule type" value="Genomic_DNA"/>
</dbReference>
<dbReference type="Pfam" id="PF15915">
    <property type="entry name" value="BAT"/>
    <property type="match status" value="1"/>
</dbReference>
<evidence type="ECO:0000256" key="2">
    <source>
        <dbReference type="ARBA" id="ARBA00023163"/>
    </source>
</evidence>
<evidence type="ECO:0000256" key="1">
    <source>
        <dbReference type="ARBA" id="ARBA00023015"/>
    </source>
</evidence>
<keyword evidence="2" id="KW-0804">Transcription</keyword>
<dbReference type="Proteomes" id="UP001595846">
    <property type="component" value="Unassembled WGS sequence"/>
</dbReference>
<dbReference type="RefSeq" id="WP_256532337.1">
    <property type="nucleotide sequence ID" value="NZ_CP101824.1"/>
</dbReference>
<evidence type="ECO:0000313" key="6">
    <source>
        <dbReference type="Proteomes" id="UP001595846"/>
    </source>
</evidence>
<dbReference type="GeneID" id="73901414"/>
<evidence type="ECO:0000313" key="5">
    <source>
        <dbReference type="EMBL" id="MFC3960055.1"/>
    </source>
</evidence>
<comment type="caution">
    <text evidence="5">The sequence shown here is derived from an EMBL/GenBank/DDBJ whole genome shotgun (WGS) entry which is preliminary data.</text>
</comment>
<evidence type="ECO:0000259" key="3">
    <source>
        <dbReference type="Pfam" id="PF04967"/>
    </source>
</evidence>
<proteinExistence type="predicted"/>
<feature type="domain" description="HTH bat-type" evidence="3">
    <location>
        <begin position="156"/>
        <end position="207"/>
    </location>
</feature>
<sequence>MATEATFTVPSDQFPLGTVFTQLPDVTVELERLIPAGDVVIPYFWVRGTAVDDIEDAFTDHPGVERIQLVDSVADEYLLRVEWSVEYDDVLSVLTEVDVPLVGATGTSRQWTFDIRGDTRSDVAAFHTRCRELEIPVTITELHALTPLETETESALTETQEEALVLAYNRGYFESPREVTMEEIGDELGISPQAVASRLRRGINHILGHTLSDVSAPPRDET</sequence>
<dbReference type="AlphaFoldDB" id="A0ABD5NTG9"/>
<dbReference type="Pfam" id="PF04967">
    <property type="entry name" value="HTH_10"/>
    <property type="match status" value="1"/>
</dbReference>
<dbReference type="PANTHER" id="PTHR34236:SF1">
    <property type="entry name" value="DIMETHYL SULFOXIDE REDUCTASE TRANSCRIPTIONAL ACTIVATOR"/>
    <property type="match status" value="1"/>
</dbReference>
<keyword evidence="6" id="KW-1185">Reference proteome</keyword>
<evidence type="ECO:0000259" key="4">
    <source>
        <dbReference type="Pfam" id="PF15915"/>
    </source>
</evidence>
<dbReference type="PANTHER" id="PTHR34236">
    <property type="entry name" value="DIMETHYL SULFOXIDE REDUCTASE TRANSCRIPTIONAL ACTIVATOR"/>
    <property type="match status" value="1"/>
</dbReference>
<organism evidence="5 6">
    <name type="scientific">Halovivax cerinus</name>
    <dbReference type="NCBI Taxonomy" id="1487865"/>
    <lineage>
        <taxon>Archaea</taxon>
        <taxon>Methanobacteriati</taxon>
        <taxon>Methanobacteriota</taxon>
        <taxon>Stenosarchaea group</taxon>
        <taxon>Halobacteria</taxon>
        <taxon>Halobacteriales</taxon>
        <taxon>Natrialbaceae</taxon>
        <taxon>Halovivax</taxon>
    </lineage>
</organism>
<gene>
    <name evidence="5" type="ORF">ACFOUR_16975</name>
</gene>
<dbReference type="InterPro" id="IPR013324">
    <property type="entry name" value="RNA_pol_sigma_r3/r4-like"/>
</dbReference>
<dbReference type="InterPro" id="IPR007050">
    <property type="entry name" value="HTH_bacterioopsin"/>
</dbReference>
<accession>A0ABD5NTG9</accession>
<dbReference type="Gene3D" id="1.10.10.10">
    <property type="entry name" value="Winged helix-like DNA-binding domain superfamily/Winged helix DNA-binding domain"/>
    <property type="match status" value="1"/>
</dbReference>
<dbReference type="InterPro" id="IPR031803">
    <property type="entry name" value="BAT_GAF/HTH-assoc"/>
</dbReference>
<protein>
    <submittedName>
        <fullName evidence="5">Helix-turn-helix domain-containing protein</fullName>
    </submittedName>
</protein>
<dbReference type="SUPFAM" id="SSF88659">
    <property type="entry name" value="Sigma3 and sigma4 domains of RNA polymerase sigma factors"/>
    <property type="match status" value="1"/>
</dbReference>
<keyword evidence="1" id="KW-0805">Transcription regulation</keyword>
<dbReference type="InterPro" id="IPR036388">
    <property type="entry name" value="WH-like_DNA-bd_sf"/>
</dbReference>